<evidence type="ECO:0000313" key="4">
    <source>
        <dbReference type="EMBL" id="RWS16288.1"/>
    </source>
</evidence>
<dbReference type="STRING" id="1965070.A0A3S3P728"/>
<dbReference type="EMBL" id="NCKU01000774">
    <property type="protein sequence ID" value="RWS14218.1"/>
    <property type="molecule type" value="Genomic_DNA"/>
</dbReference>
<comment type="caution">
    <text evidence="4">The sequence shown here is derived from an EMBL/GenBank/DDBJ whole genome shotgun (WGS) entry which is preliminary data.</text>
</comment>
<evidence type="ECO:0000313" key="3">
    <source>
        <dbReference type="EMBL" id="RWS14218.1"/>
    </source>
</evidence>
<feature type="region of interest" description="Disordered" evidence="1">
    <location>
        <begin position="13"/>
        <end position="53"/>
    </location>
</feature>
<dbReference type="Gene3D" id="2.30.42.10">
    <property type="match status" value="4"/>
</dbReference>
<dbReference type="InterPro" id="IPR001478">
    <property type="entry name" value="PDZ"/>
</dbReference>
<feature type="region of interest" description="Disordered" evidence="1">
    <location>
        <begin position="651"/>
        <end position="670"/>
    </location>
</feature>
<reference evidence="4" key="2">
    <citation type="submission" date="2018-11" db="EMBL/GenBank/DDBJ databases">
        <title>Trombidioid mite genomics.</title>
        <authorList>
            <person name="Dong X."/>
        </authorList>
    </citation>
    <scope>NUCLEOTIDE SEQUENCE</scope>
    <source>
        <strain evidence="4">UoL-WK</strain>
    </source>
</reference>
<gene>
    <name evidence="3" type="ORF">B4U79_05950</name>
    <name evidence="4" type="ORF">B4U79_17037</name>
</gene>
<dbReference type="AlphaFoldDB" id="A0A3S3P728"/>
<feature type="domain" description="PDZ" evidence="2">
    <location>
        <begin position="106"/>
        <end position="191"/>
    </location>
</feature>
<evidence type="ECO:0000256" key="1">
    <source>
        <dbReference type="SAM" id="MobiDB-lite"/>
    </source>
</evidence>
<dbReference type="Proteomes" id="UP000285301">
    <property type="component" value="Unassembled WGS sequence"/>
</dbReference>
<reference evidence="4 5" key="1">
    <citation type="journal article" date="2018" name="Gigascience">
        <title>Genomes of trombidid mites reveal novel predicted allergens and laterally-transferred genes associated with secondary metabolism.</title>
        <authorList>
            <person name="Dong X."/>
            <person name="Chaisiri K."/>
            <person name="Xia D."/>
            <person name="Armstrong S.D."/>
            <person name="Fang Y."/>
            <person name="Donnelly M.J."/>
            <person name="Kadowaki T."/>
            <person name="McGarry J.W."/>
            <person name="Darby A.C."/>
            <person name="Makepeace B.L."/>
        </authorList>
    </citation>
    <scope>NUCLEOTIDE SEQUENCE [LARGE SCALE GENOMIC DNA]</scope>
    <source>
        <strain evidence="4">UoL-WK</strain>
    </source>
</reference>
<feature type="domain" description="PDZ" evidence="2">
    <location>
        <begin position="697"/>
        <end position="783"/>
    </location>
</feature>
<organism evidence="4 5">
    <name type="scientific">Dinothrombium tinctorium</name>
    <dbReference type="NCBI Taxonomy" id="1965070"/>
    <lineage>
        <taxon>Eukaryota</taxon>
        <taxon>Metazoa</taxon>
        <taxon>Ecdysozoa</taxon>
        <taxon>Arthropoda</taxon>
        <taxon>Chelicerata</taxon>
        <taxon>Arachnida</taxon>
        <taxon>Acari</taxon>
        <taxon>Acariformes</taxon>
        <taxon>Trombidiformes</taxon>
        <taxon>Prostigmata</taxon>
        <taxon>Anystina</taxon>
        <taxon>Parasitengona</taxon>
        <taxon>Trombidioidea</taxon>
        <taxon>Trombidiidae</taxon>
        <taxon>Dinothrombium</taxon>
    </lineage>
</organism>
<dbReference type="InterPro" id="IPR036034">
    <property type="entry name" value="PDZ_sf"/>
</dbReference>
<proteinExistence type="predicted"/>
<keyword evidence="5" id="KW-1185">Reference proteome</keyword>
<feature type="domain" description="PDZ" evidence="2">
    <location>
        <begin position="283"/>
        <end position="371"/>
    </location>
</feature>
<evidence type="ECO:0000259" key="2">
    <source>
        <dbReference type="PROSITE" id="PS50106"/>
    </source>
</evidence>
<dbReference type="PANTHER" id="PTHR46900">
    <property type="entry name" value="TYROSINE-PROTEIN PHOSPHATASE NON-RECEPTOR TYPE 13"/>
    <property type="match status" value="1"/>
</dbReference>
<dbReference type="EMBL" id="NCKU01000257">
    <property type="protein sequence ID" value="RWS16288.1"/>
    <property type="molecule type" value="Genomic_DNA"/>
</dbReference>
<sequence length="788" mass="87766">MLTAFPYPFGITDTESPIRLDIPPTPPKRKKKLRASSSNEFKNEASPAAAAEEENCSQMVQQIEQHKLNANLETSKSCEKRFSAINGPYRRSSHLSRSAESNVEETIEFELSKFKGSLGIKILGGEASVDGSGIYVQSVSPGSSAEESNLQPGDEILEVNGTKLTGIDYPLAVKLLKDSPVNCHLTVKRIINQTDRKLINDRRMPSHNHVHQISDSSNSSLQSQCLDKYVNNEPSLFNNHIVAEPICDDLDSGTPSADELIPNLQLKTCEDIYLFLNDRNARKVRLQKNTRGIGMSFCGGIDMVTNNSVENLIRVKRIFPSEPADRSGQISVGDIIIEANGRCLVGCTKMEAVNILHSLSDNIELVILKPDLIPSLNSPKIVTPSPSSSFSSCPSPIFEDNYNLEEVEEYEVTLVKINGSLGFTIVKIENEGFFVKELTKEPAVSNRKISSGDKILLVNGIDVSSMSHSGAISFLRSLPDTVTLRLQHSTLKLSRDYLDSSDFKESVRKNKKQLRHEARMMLNDKTRLSQSPNRLKVRKDRRKSRECQMDATKLNDSEAKLEQNSNSKIVNCNVNHSRPKSFNLKSEKEYIMHSDSTLTENNNFLIRQLSVVETNRNHPIMKDACFLRWRGTTLSDEQNTNISKEITEDCLERSAARDEQDSGFGESTGLMKQETSIVASNDLSPPSGSSTTGFSFFVTLDRRWHGRLGFALIDDPDPSSEVNACVVRAIFPNSVAAKDGRIRVGDKLLEVNGESMVNRAAKEVIDNLRKMKGKMTFLFVRNVQQSDL</sequence>
<feature type="compositionally biased region" description="Basic and acidic residues" evidence="1">
    <location>
        <begin position="651"/>
        <end position="660"/>
    </location>
</feature>
<dbReference type="SUPFAM" id="SSF50156">
    <property type="entry name" value="PDZ domain-like"/>
    <property type="match status" value="4"/>
</dbReference>
<accession>A0A3S3P728</accession>
<dbReference type="OrthoDB" id="6417639at2759"/>
<name>A0A3S3P728_9ACAR</name>
<dbReference type="InterPro" id="IPR052074">
    <property type="entry name" value="NonRcpt_TyrProt_Phosphatase"/>
</dbReference>
<dbReference type="PANTHER" id="PTHR46900:SF2">
    <property type="entry name" value="TYROSINE-PROTEIN PHOSPHATASE NON-RECEPTOR TYPE 13"/>
    <property type="match status" value="1"/>
</dbReference>
<dbReference type="SMART" id="SM00228">
    <property type="entry name" value="PDZ"/>
    <property type="match status" value="4"/>
</dbReference>
<dbReference type="Pfam" id="PF00595">
    <property type="entry name" value="PDZ"/>
    <property type="match status" value="4"/>
</dbReference>
<evidence type="ECO:0000313" key="5">
    <source>
        <dbReference type="Proteomes" id="UP000285301"/>
    </source>
</evidence>
<feature type="domain" description="PDZ" evidence="2">
    <location>
        <begin position="411"/>
        <end position="490"/>
    </location>
</feature>
<protein>
    <submittedName>
        <fullName evidence="4">Tyrosine-protein phosphatase non-receptor type 13-like protein</fullName>
    </submittedName>
</protein>
<dbReference type="PROSITE" id="PS50106">
    <property type="entry name" value="PDZ"/>
    <property type="match status" value="4"/>
</dbReference>
<keyword evidence="4" id="KW-0675">Receptor</keyword>